<dbReference type="InterPro" id="IPR003175">
    <property type="entry name" value="CDI_dom"/>
</dbReference>
<dbReference type="InterPro" id="IPR044898">
    <property type="entry name" value="CDI_dom_sf"/>
</dbReference>
<evidence type="ECO:0000313" key="6">
    <source>
        <dbReference type="EMBL" id="RZC54864.1"/>
    </source>
</evidence>
<dbReference type="EMBL" id="CM010717">
    <property type="protein sequence ID" value="RZC54864.1"/>
    <property type="molecule type" value="Genomic_DNA"/>
</dbReference>
<accession>A0A4Y7J149</accession>
<dbReference type="GO" id="GO:0004861">
    <property type="term" value="F:cyclin-dependent protein serine/threonine kinase inhibitor activity"/>
    <property type="evidence" value="ECO:0007669"/>
    <property type="project" value="UniProtKB-UniRule"/>
</dbReference>
<dbReference type="GO" id="GO:0051726">
    <property type="term" value="P:regulation of cell cycle"/>
    <property type="evidence" value="ECO:0007669"/>
    <property type="project" value="InterPro"/>
</dbReference>
<gene>
    <name evidence="6" type="ORF">C5167_013710</name>
</gene>
<feature type="domain" description="Cyclin-dependent kinase inhibitor" evidence="5">
    <location>
        <begin position="153"/>
        <end position="196"/>
    </location>
</feature>
<dbReference type="Proteomes" id="UP000316621">
    <property type="component" value="Chromosome 3"/>
</dbReference>
<dbReference type="PANTHER" id="PTHR46776">
    <property type="entry name" value="CYCLIN-DEPENDENT KINASE INHIBITOR 4-RELATED"/>
    <property type="match status" value="1"/>
</dbReference>
<feature type="region of interest" description="Disordered" evidence="4">
    <location>
        <begin position="130"/>
        <end position="154"/>
    </location>
</feature>
<evidence type="ECO:0000256" key="4">
    <source>
        <dbReference type="SAM" id="MobiDB-lite"/>
    </source>
</evidence>
<reference evidence="6 7" key="1">
    <citation type="journal article" date="2018" name="Science">
        <title>The opium poppy genome and morphinan production.</title>
        <authorList>
            <person name="Guo L."/>
            <person name="Winzer T."/>
            <person name="Yang X."/>
            <person name="Li Y."/>
            <person name="Ning Z."/>
            <person name="He Z."/>
            <person name="Teodor R."/>
            <person name="Lu Y."/>
            <person name="Bowser T.A."/>
            <person name="Graham I.A."/>
            <person name="Ye K."/>
        </authorList>
    </citation>
    <scope>NUCLEOTIDE SEQUENCE [LARGE SCALE GENOMIC DNA]</scope>
    <source>
        <strain evidence="7">cv. HN1</strain>
        <tissue evidence="6">Leaves</tissue>
    </source>
</reference>
<evidence type="ECO:0000256" key="1">
    <source>
        <dbReference type="ARBA" id="ARBA00010274"/>
    </source>
</evidence>
<dbReference type="STRING" id="3469.A0A4Y7J149"/>
<evidence type="ECO:0000313" key="7">
    <source>
        <dbReference type="Proteomes" id="UP000316621"/>
    </source>
</evidence>
<name>A0A4Y7J149_PAPSO</name>
<dbReference type="Pfam" id="PF02234">
    <property type="entry name" value="CDI"/>
    <property type="match status" value="1"/>
</dbReference>
<evidence type="ECO:0000256" key="2">
    <source>
        <dbReference type="ARBA" id="ARBA00023013"/>
    </source>
</evidence>
<dbReference type="Gene3D" id="4.10.365.10">
    <property type="entry name" value="p27"/>
    <property type="match status" value="1"/>
</dbReference>
<dbReference type="PIRSF" id="PIRSF017811">
    <property type="entry name" value="CDK_inhib_pln"/>
    <property type="match status" value="1"/>
</dbReference>
<organism evidence="6 7">
    <name type="scientific">Papaver somniferum</name>
    <name type="common">Opium poppy</name>
    <dbReference type="NCBI Taxonomy" id="3469"/>
    <lineage>
        <taxon>Eukaryota</taxon>
        <taxon>Viridiplantae</taxon>
        <taxon>Streptophyta</taxon>
        <taxon>Embryophyta</taxon>
        <taxon>Tracheophyta</taxon>
        <taxon>Spermatophyta</taxon>
        <taxon>Magnoliopsida</taxon>
        <taxon>Ranunculales</taxon>
        <taxon>Papaveraceae</taxon>
        <taxon>Papaveroideae</taxon>
        <taxon>Papaver</taxon>
    </lineage>
</organism>
<evidence type="ECO:0000259" key="5">
    <source>
        <dbReference type="Pfam" id="PF02234"/>
    </source>
</evidence>
<proteinExistence type="inferred from homology"/>
<keyword evidence="7" id="KW-1185">Reference proteome</keyword>
<dbReference type="InterPro" id="IPR044275">
    <property type="entry name" value="KRP"/>
</dbReference>
<sequence length="200" mass="22515">MAELSNFAGKTRVGTLNMSTTSTAAATITRSSSVLFNGELLGYCSSSNQKKRKLIIIKPELMVSSPALSLSTNKCVHTVMSCSVSCINNRSCDLVTGEKRNLMLRDFVEGEKQEGFEFENNPLIINHQSDSESKGLEMSSEANSKSRKLSDEKMPTETEIKDFFSAFEKQEHKRFLEKYNYDITKDVPLEGRYEWISLKP</sequence>
<comment type="similarity">
    <text evidence="1 3">Belongs to the CDI family. ICK/KRP subfamily.</text>
</comment>
<protein>
    <recommendedName>
        <fullName evidence="3">Cyclin-dependent kinase inhibitor</fullName>
    </recommendedName>
</protein>
<dbReference type="AlphaFoldDB" id="A0A4Y7J149"/>
<dbReference type="OMA" id="YELENCC"/>
<dbReference type="Gramene" id="RZC54864">
    <property type="protein sequence ID" value="RZC54864"/>
    <property type="gene ID" value="C5167_013710"/>
</dbReference>
<keyword evidence="2 3" id="KW-0649">Protein kinase inhibitor</keyword>
<dbReference type="OrthoDB" id="6373236at2759"/>
<dbReference type="GO" id="GO:0005634">
    <property type="term" value="C:nucleus"/>
    <property type="evidence" value="ECO:0007669"/>
    <property type="project" value="UniProtKB-UniRule"/>
</dbReference>
<evidence type="ECO:0000256" key="3">
    <source>
        <dbReference type="PIRNR" id="PIRNR017811"/>
    </source>
</evidence>